<keyword evidence="1" id="KW-0805">Transcription regulation</keyword>
<dbReference type="InterPro" id="IPR008920">
    <property type="entry name" value="TF_FadR/GntR_C"/>
</dbReference>
<proteinExistence type="predicted"/>
<dbReference type="SUPFAM" id="SSF46785">
    <property type="entry name" value="Winged helix' DNA-binding domain"/>
    <property type="match status" value="1"/>
</dbReference>
<dbReference type="Pfam" id="PF07729">
    <property type="entry name" value="FCD"/>
    <property type="match status" value="1"/>
</dbReference>
<dbReference type="GO" id="GO:0003677">
    <property type="term" value="F:DNA binding"/>
    <property type="evidence" value="ECO:0007669"/>
    <property type="project" value="UniProtKB-KW"/>
</dbReference>
<dbReference type="PROSITE" id="PS50949">
    <property type="entry name" value="HTH_GNTR"/>
    <property type="match status" value="1"/>
</dbReference>
<keyword evidence="6" id="KW-1185">Reference proteome</keyword>
<gene>
    <name evidence="5" type="ORF">J7W16_14100</name>
</gene>
<dbReference type="Gene3D" id="1.10.10.10">
    <property type="entry name" value="Winged helix-like DNA-binding domain superfamily/Winged helix DNA-binding domain"/>
    <property type="match status" value="1"/>
</dbReference>
<dbReference type="SUPFAM" id="SSF48008">
    <property type="entry name" value="GntR ligand-binding domain-like"/>
    <property type="match status" value="1"/>
</dbReference>
<dbReference type="InterPro" id="IPR011711">
    <property type="entry name" value="GntR_C"/>
</dbReference>
<dbReference type="EMBL" id="JAGKSQ010000005">
    <property type="protein sequence ID" value="MBP3952271.1"/>
    <property type="molecule type" value="Genomic_DNA"/>
</dbReference>
<accession>A0A941APZ1</accession>
<reference evidence="5" key="1">
    <citation type="submission" date="2021-03" db="EMBL/GenBank/DDBJ databases">
        <title>Bacillus suaedae sp. nov., isolated from Suaeda aralocaspica.</title>
        <authorList>
            <person name="Lei R.F.R."/>
        </authorList>
    </citation>
    <scope>NUCLEOTIDE SEQUENCE</scope>
    <source>
        <strain evidence="5">YZJH907-2</strain>
    </source>
</reference>
<protein>
    <submittedName>
        <fullName evidence="5">GntR family transcriptional regulator</fullName>
    </submittedName>
</protein>
<evidence type="ECO:0000256" key="1">
    <source>
        <dbReference type="ARBA" id="ARBA00023015"/>
    </source>
</evidence>
<dbReference type="InterPro" id="IPR000524">
    <property type="entry name" value="Tscrpt_reg_HTH_GntR"/>
</dbReference>
<sequence>MTQQSLVDIAYAKIRENLINATYMPGLFLSENGLAKELNMSRTPIRGAISRLESEGFVLSIKNRGIQVKEISLKETLDILQLISFFQELSVDEVVSRGNRFNLDKLKMYLDQQFEAEKNGDYYSYIHNHILFTCCMISSVNNHTMLEIMDGLKDKFILMAMVNYRLTPNQKHYSANELNQDIYEAIRKEEYSSIKRICKESFGKIRERIIMSSGI</sequence>
<dbReference type="SMART" id="SM00345">
    <property type="entry name" value="HTH_GNTR"/>
    <property type="match status" value="1"/>
</dbReference>
<dbReference type="Pfam" id="PF00392">
    <property type="entry name" value="GntR"/>
    <property type="match status" value="1"/>
</dbReference>
<evidence type="ECO:0000259" key="4">
    <source>
        <dbReference type="PROSITE" id="PS50949"/>
    </source>
</evidence>
<feature type="domain" description="HTH gntR-type" evidence="4">
    <location>
        <begin position="4"/>
        <end position="71"/>
    </location>
</feature>
<organism evidence="5 6">
    <name type="scientific">Halalkalibacter suaedae</name>
    <dbReference type="NCBI Taxonomy" id="2822140"/>
    <lineage>
        <taxon>Bacteria</taxon>
        <taxon>Bacillati</taxon>
        <taxon>Bacillota</taxon>
        <taxon>Bacilli</taxon>
        <taxon>Bacillales</taxon>
        <taxon>Bacillaceae</taxon>
        <taxon>Halalkalibacter</taxon>
    </lineage>
</organism>
<dbReference type="PANTHER" id="PTHR43537:SF45">
    <property type="entry name" value="GNTR FAMILY REGULATORY PROTEIN"/>
    <property type="match status" value="1"/>
</dbReference>
<keyword evidence="2" id="KW-0238">DNA-binding</keyword>
<keyword evidence="3" id="KW-0804">Transcription</keyword>
<dbReference type="RefSeq" id="WP_210597958.1">
    <property type="nucleotide sequence ID" value="NZ_JAGKSQ010000005.1"/>
</dbReference>
<dbReference type="InterPro" id="IPR036390">
    <property type="entry name" value="WH_DNA-bd_sf"/>
</dbReference>
<evidence type="ECO:0000256" key="3">
    <source>
        <dbReference type="ARBA" id="ARBA00023163"/>
    </source>
</evidence>
<evidence type="ECO:0000256" key="2">
    <source>
        <dbReference type="ARBA" id="ARBA00023125"/>
    </source>
</evidence>
<dbReference type="PANTHER" id="PTHR43537">
    <property type="entry name" value="TRANSCRIPTIONAL REGULATOR, GNTR FAMILY"/>
    <property type="match status" value="1"/>
</dbReference>
<dbReference type="PRINTS" id="PR00035">
    <property type="entry name" value="HTHGNTR"/>
</dbReference>
<comment type="caution">
    <text evidence="5">The sequence shown here is derived from an EMBL/GenBank/DDBJ whole genome shotgun (WGS) entry which is preliminary data.</text>
</comment>
<evidence type="ECO:0000313" key="6">
    <source>
        <dbReference type="Proteomes" id="UP000678228"/>
    </source>
</evidence>
<dbReference type="CDD" id="cd07377">
    <property type="entry name" value="WHTH_GntR"/>
    <property type="match status" value="1"/>
</dbReference>
<dbReference type="Proteomes" id="UP000678228">
    <property type="component" value="Unassembled WGS sequence"/>
</dbReference>
<name>A0A941APZ1_9BACI</name>
<dbReference type="InterPro" id="IPR036388">
    <property type="entry name" value="WH-like_DNA-bd_sf"/>
</dbReference>
<dbReference type="Gene3D" id="1.20.120.530">
    <property type="entry name" value="GntR ligand-binding domain-like"/>
    <property type="match status" value="1"/>
</dbReference>
<dbReference type="GO" id="GO:0003700">
    <property type="term" value="F:DNA-binding transcription factor activity"/>
    <property type="evidence" value="ECO:0007669"/>
    <property type="project" value="InterPro"/>
</dbReference>
<evidence type="ECO:0000313" key="5">
    <source>
        <dbReference type="EMBL" id="MBP3952271.1"/>
    </source>
</evidence>
<dbReference type="AlphaFoldDB" id="A0A941APZ1"/>